<organism evidence="2 3">
    <name type="scientific">Penicillium flavigenum</name>
    <dbReference type="NCBI Taxonomy" id="254877"/>
    <lineage>
        <taxon>Eukaryota</taxon>
        <taxon>Fungi</taxon>
        <taxon>Dikarya</taxon>
        <taxon>Ascomycota</taxon>
        <taxon>Pezizomycotina</taxon>
        <taxon>Eurotiomycetes</taxon>
        <taxon>Eurotiomycetidae</taxon>
        <taxon>Eurotiales</taxon>
        <taxon>Aspergillaceae</taxon>
        <taxon>Penicillium</taxon>
    </lineage>
</organism>
<dbReference type="STRING" id="254877.A0A1V6T4M6"/>
<gene>
    <name evidence="2" type="ORF">PENFLA_c015G06948</name>
</gene>
<dbReference type="EMBL" id="MLQL01000015">
    <property type="protein sequence ID" value="OQE20869.1"/>
    <property type="molecule type" value="Genomic_DNA"/>
</dbReference>
<accession>A0A1V6T4M6</accession>
<evidence type="ECO:0000313" key="2">
    <source>
        <dbReference type="EMBL" id="OQE20869.1"/>
    </source>
</evidence>
<reference evidence="3" key="1">
    <citation type="journal article" date="2017" name="Nat. Microbiol.">
        <title>Global analysis of biosynthetic gene clusters reveals vast potential of secondary metabolite production in Penicillium species.</title>
        <authorList>
            <person name="Nielsen J.C."/>
            <person name="Grijseels S."/>
            <person name="Prigent S."/>
            <person name="Ji B."/>
            <person name="Dainat J."/>
            <person name="Nielsen K.F."/>
            <person name="Frisvad J.C."/>
            <person name="Workman M."/>
            <person name="Nielsen J."/>
        </authorList>
    </citation>
    <scope>NUCLEOTIDE SEQUENCE [LARGE SCALE GENOMIC DNA]</scope>
    <source>
        <strain evidence="3">IBT 14082</strain>
    </source>
</reference>
<name>A0A1V6T4M6_9EURO</name>
<feature type="chain" id="PRO_5010717031" description="AA1-like domain-containing protein" evidence="1">
    <location>
        <begin position="18"/>
        <end position="148"/>
    </location>
</feature>
<dbReference type="OrthoDB" id="2562973at2759"/>
<dbReference type="AlphaFoldDB" id="A0A1V6T4M6"/>
<protein>
    <recommendedName>
        <fullName evidence="4">AA1-like domain-containing protein</fullName>
    </recommendedName>
</protein>
<sequence length="148" mass="16998">MKFSVLALTVVLGITFANETVPISKADRDQCLQLGVPYKLYNRHHKSWFIADIEVIYHEEHHYYGYLFYGREERASSFMFNLADPGTACGWIHRDMAVELVLCDEEDQPAAVVQRFFHHETTLLVSKYGDNATNDTTIAHPVALEYVN</sequence>
<evidence type="ECO:0000313" key="3">
    <source>
        <dbReference type="Proteomes" id="UP000191342"/>
    </source>
</evidence>
<dbReference type="Proteomes" id="UP000191342">
    <property type="component" value="Unassembled WGS sequence"/>
</dbReference>
<comment type="caution">
    <text evidence="2">The sequence shown here is derived from an EMBL/GenBank/DDBJ whole genome shotgun (WGS) entry which is preliminary data.</text>
</comment>
<evidence type="ECO:0000256" key="1">
    <source>
        <dbReference type="SAM" id="SignalP"/>
    </source>
</evidence>
<keyword evidence="1" id="KW-0732">Signal</keyword>
<feature type="signal peptide" evidence="1">
    <location>
        <begin position="1"/>
        <end position="17"/>
    </location>
</feature>
<evidence type="ECO:0008006" key="4">
    <source>
        <dbReference type="Google" id="ProtNLM"/>
    </source>
</evidence>
<proteinExistence type="predicted"/>
<keyword evidence="3" id="KW-1185">Reference proteome</keyword>